<feature type="domain" description="AB hydrolase-1" evidence="1">
    <location>
        <begin position="55"/>
        <end position="285"/>
    </location>
</feature>
<dbReference type="PANTHER" id="PTHR43798">
    <property type="entry name" value="MONOACYLGLYCEROL LIPASE"/>
    <property type="match status" value="1"/>
</dbReference>
<evidence type="ECO:0000313" key="3">
    <source>
        <dbReference type="Proteomes" id="UP000626148"/>
    </source>
</evidence>
<dbReference type="InterPro" id="IPR029058">
    <property type="entry name" value="AB_hydrolase_fold"/>
</dbReference>
<accession>A0A918NAV3</accession>
<gene>
    <name evidence="2" type="ORF">GCM10007392_22290</name>
</gene>
<dbReference type="GO" id="GO:0046464">
    <property type="term" value="P:acylglycerol catabolic process"/>
    <property type="evidence" value="ECO:0007669"/>
    <property type="project" value="TreeGrafter"/>
</dbReference>
<organism evidence="2 3">
    <name type="scientific">Saccharospirillum salsuginis</name>
    <dbReference type="NCBI Taxonomy" id="418750"/>
    <lineage>
        <taxon>Bacteria</taxon>
        <taxon>Pseudomonadati</taxon>
        <taxon>Pseudomonadota</taxon>
        <taxon>Gammaproteobacteria</taxon>
        <taxon>Oceanospirillales</taxon>
        <taxon>Saccharospirillaceae</taxon>
        <taxon>Saccharospirillum</taxon>
    </lineage>
</organism>
<dbReference type="PRINTS" id="PR00412">
    <property type="entry name" value="EPOXHYDRLASE"/>
</dbReference>
<dbReference type="Gene3D" id="3.40.50.1820">
    <property type="entry name" value="alpha/beta hydrolase"/>
    <property type="match status" value="1"/>
</dbReference>
<name>A0A918NAV3_9GAMM</name>
<sequence>MIFPSGSRHWVVYCLLPILIAAWQVARASTEEDITVNRLTTTQGTIAYELQGSGPLVLLLPGLGDLRQSYRFLAPKLAEAGYRVASVDLPGHGDSGTDWPDYQTATVAEGMLALLDELGAESATVVGNSFSAGVATWMATERPERVNRIVMIGPFVRDYGKPPLMMRMTMGVLFNGPWKVRSWAWYHSTLFTGATPADYEAYQRDLKANLSEPGRFQAVKAMIDRNDAAVERRLDQVKQPSLVIMGSKDPDYDDAKAEAEWISQRLNGEMAMIDGAGHYPQAERPEETFAILRDFLNTADRAD</sequence>
<reference evidence="2" key="1">
    <citation type="journal article" date="2014" name="Int. J. Syst. Evol. Microbiol.">
        <title>Complete genome sequence of Corynebacterium casei LMG S-19264T (=DSM 44701T), isolated from a smear-ripened cheese.</title>
        <authorList>
            <consortium name="US DOE Joint Genome Institute (JGI-PGF)"/>
            <person name="Walter F."/>
            <person name="Albersmeier A."/>
            <person name="Kalinowski J."/>
            <person name="Ruckert C."/>
        </authorList>
    </citation>
    <scope>NUCLEOTIDE SEQUENCE</scope>
    <source>
        <strain evidence="2">KCTC 22169</strain>
    </source>
</reference>
<reference evidence="2" key="2">
    <citation type="submission" date="2020-09" db="EMBL/GenBank/DDBJ databases">
        <authorList>
            <person name="Sun Q."/>
            <person name="Kim S."/>
        </authorList>
    </citation>
    <scope>NUCLEOTIDE SEQUENCE</scope>
    <source>
        <strain evidence="2">KCTC 22169</strain>
    </source>
</reference>
<keyword evidence="3" id="KW-1185">Reference proteome</keyword>
<proteinExistence type="predicted"/>
<dbReference type="EMBL" id="BMXR01000005">
    <property type="protein sequence ID" value="GGX54457.1"/>
    <property type="molecule type" value="Genomic_DNA"/>
</dbReference>
<comment type="caution">
    <text evidence="2">The sequence shown here is derived from an EMBL/GenBank/DDBJ whole genome shotgun (WGS) entry which is preliminary data.</text>
</comment>
<dbReference type="PANTHER" id="PTHR43798:SF33">
    <property type="entry name" value="HYDROLASE, PUTATIVE (AFU_ORTHOLOGUE AFUA_2G14860)-RELATED"/>
    <property type="match status" value="1"/>
</dbReference>
<keyword evidence="2" id="KW-0378">Hydrolase</keyword>
<evidence type="ECO:0000259" key="1">
    <source>
        <dbReference type="Pfam" id="PF00561"/>
    </source>
</evidence>
<dbReference type="RefSeq" id="WP_189608624.1">
    <property type="nucleotide sequence ID" value="NZ_BMXR01000005.1"/>
</dbReference>
<dbReference type="InterPro" id="IPR000073">
    <property type="entry name" value="AB_hydrolase_1"/>
</dbReference>
<dbReference type="InterPro" id="IPR000639">
    <property type="entry name" value="Epox_hydrolase-like"/>
</dbReference>
<dbReference type="InterPro" id="IPR050266">
    <property type="entry name" value="AB_hydrolase_sf"/>
</dbReference>
<dbReference type="PRINTS" id="PR00111">
    <property type="entry name" value="ABHYDROLASE"/>
</dbReference>
<dbReference type="AlphaFoldDB" id="A0A918NAV3"/>
<protein>
    <submittedName>
        <fullName evidence="2">Hydrolase</fullName>
    </submittedName>
</protein>
<dbReference type="GO" id="GO:0047372">
    <property type="term" value="F:monoacylglycerol lipase activity"/>
    <property type="evidence" value="ECO:0007669"/>
    <property type="project" value="TreeGrafter"/>
</dbReference>
<dbReference type="SUPFAM" id="SSF53474">
    <property type="entry name" value="alpha/beta-Hydrolases"/>
    <property type="match status" value="1"/>
</dbReference>
<dbReference type="GO" id="GO:0016020">
    <property type="term" value="C:membrane"/>
    <property type="evidence" value="ECO:0007669"/>
    <property type="project" value="TreeGrafter"/>
</dbReference>
<dbReference type="Proteomes" id="UP000626148">
    <property type="component" value="Unassembled WGS sequence"/>
</dbReference>
<evidence type="ECO:0000313" key="2">
    <source>
        <dbReference type="EMBL" id="GGX54457.1"/>
    </source>
</evidence>
<dbReference type="Pfam" id="PF00561">
    <property type="entry name" value="Abhydrolase_1"/>
    <property type="match status" value="1"/>
</dbReference>